<feature type="compositionally biased region" description="Low complexity" evidence="1">
    <location>
        <begin position="521"/>
        <end position="533"/>
    </location>
</feature>
<feature type="compositionally biased region" description="Basic and acidic residues" evidence="1">
    <location>
        <begin position="535"/>
        <end position="544"/>
    </location>
</feature>
<dbReference type="OrthoDB" id="3366178at2759"/>
<feature type="region of interest" description="Disordered" evidence="1">
    <location>
        <begin position="1"/>
        <end position="214"/>
    </location>
</feature>
<feature type="compositionally biased region" description="Low complexity" evidence="1">
    <location>
        <begin position="140"/>
        <end position="157"/>
    </location>
</feature>
<feature type="region of interest" description="Disordered" evidence="1">
    <location>
        <begin position="311"/>
        <end position="544"/>
    </location>
</feature>
<gene>
    <name evidence="2" type="ORF">FA09DRAFT_339957</name>
</gene>
<feature type="compositionally biased region" description="Low complexity" evidence="1">
    <location>
        <begin position="164"/>
        <end position="176"/>
    </location>
</feature>
<feature type="compositionally biased region" description="Acidic residues" evidence="1">
    <location>
        <begin position="430"/>
        <end position="440"/>
    </location>
</feature>
<dbReference type="EMBL" id="KZ819298">
    <property type="protein sequence ID" value="PWN96583.1"/>
    <property type="molecule type" value="Genomic_DNA"/>
</dbReference>
<evidence type="ECO:0000313" key="3">
    <source>
        <dbReference type="Proteomes" id="UP000245946"/>
    </source>
</evidence>
<feature type="compositionally biased region" description="Low complexity" evidence="1">
    <location>
        <begin position="11"/>
        <end position="20"/>
    </location>
</feature>
<keyword evidence="3" id="KW-1185">Reference proteome</keyword>
<dbReference type="Proteomes" id="UP000245946">
    <property type="component" value="Unassembled WGS sequence"/>
</dbReference>
<feature type="compositionally biased region" description="Low complexity" evidence="1">
    <location>
        <begin position="196"/>
        <end position="213"/>
    </location>
</feature>
<accession>A0A316Z8U0</accession>
<dbReference type="AlphaFoldDB" id="A0A316Z8U0"/>
<evidence type="ECO:0008006" key="4">
    <source>
        <dbReference type="Google" id="ProtNLM"/>
    </source>
</evidence>
<organism evidence="2 3">
    <name type="scientific">Tilletiopsis washingtonensis</name>
    <dbReference type="NCBI Taxonomy" id="58919"/>
    <lineage>
        <taxon>Eukaryota</taxon>
        <taxon>Fungi</taxon>
        <taxon>Dikarya</taxon>
        <taxon>Basidiomycota</taxon>
        <taxon>Ustilaginomycotina</taxon>
        <taxon>Exobasidiomycetes</taxon>
        <taxon>Entylomatales</taxon>
        <taxon>Entylomatales incertae sedis</taxon>
        <taxon>Tilletiopsis</taxon>
    </lineage>
</organism>
<feature type="compositionally biased region" description="Acidic residues" evidence="1">
    <location>
        <begin position="495"/>
        <end position="516"/>
    </location>
</feature>
<feature type="compositionally biased region" description="Polar residues" evidence="1">
    <location>
        <begin position="1"/>
        <end position="10"/>
    </location>
</feature>
<feature type="compositionally biased region" description="Basic and acidic residues" evidence="1">
    <location>
        <begin position="458"/>
        <end position="486"/>
    </location>
</feature>
<dbReference type="RefSeq" id="XP_025596862.1">
    <property type="nucleotide sequence ID" value="XM_025744269.1"/>
</dbReference>
<evidence type="ECO:0000313" key="2">
    <source>
        <dbReference type="EMBL" id="PWN96583.1"/>
    </source>
</evidence>
<name>A0A316Z8U0_9BASI</name>
<proteinExistence type="predicted"/>
<feature type="compositionally biased region" description="Basic and acidic residues" evidence="1">
    <location>
        <begin position="355"/>
        <end position="370"/>
    </location>
</feature>
<feature type="compositionally biased region" description="Gly residues" evidence="1">
    <location>
        <begin position="21"/>
        <end position="35"/>
    </location>
</feature>
<protein>
    <recommendedName>
        <fullName evidence="4">Pal1-domain-containing protein</fullName>
    </recommendedName>
</protein>
<sequence length="544" mass="55412">MATASRTSLVSQNSFSSSTGSGSGGAGSSSHGGGPLSSTASLAGTSSSGGSGGILANAHEATPRSRADKGSGFAAALKTAFIPPQPGKQLPKSKKPLGKTFERQTPLGPGGTHAGGDVLPYDPRGEAASAGDGILPPDAAGPGARARAASAASTGSSVDGLPPSSDGSGAWSSDGAMLSPASESGGDEAAWHRRGSSATTASSAGGESSSSGSQCAIRFAPLPSSGRLKRANSITIGVAARSHLLSSQGAARQNAAGWQQAQLHPPSYGYGAGQVDPSQKHNTQMWYNGGPKPDDVVDVGEELRKGALKAWRKVRGGRSESPAAKAEGDGKGAAAAPQVATESPAAGDATPRRAGSPDHAARTSKDEAHPPEGGQPHSYHLADGDDHTAEGARTPRNGMTRRLSTGAFLGNASLRGMQDDRRKKVLGLDGGDDEDEDEEEARGKRENARFAESLGRTNAEHLVSKTGSEHWHPGLRHARAEADARKVQTVTPDAETSDDLSVDSERDDDVDDEETREAERLAAAAADRPTTKAGGLEKFEKHTG</sequence>
<reference evidence="2 3" key="1">
    <citation type="journal article" date="2018" name="Mol. Biol. Evol.">
        <title>Broad Genomic Sampling Reveals a Smut Pathogenic Ancestry of the Fungal Clade Ustilaginomycotina.</title>
        <authorList>
            <person name="Kijpornyongpan T."/>
            <person name="Mondo S.J."/>
            <person name="Barry K."/>
            <person name="Sandor L."/>
            <person name="Lee J."/>
            <person name="Lipzen A."/>
            <person name="Pangilinan J."/>
            <person name="LaButti K."/>
            <person name="Hainaut M."/>
            <person name="Henrissat B."/>
            <person name="Grigoriev I.V."/>
            <person name="Spatafora J.W."/>
            <person name="Aime M.C."/>
        </authorList>
    </citation>
    <scope>NUCLEOTIDE SEQUENCE [LARGE SCALE GENOMIC DNA]</scope>
    <source>
        <strain evidence="2 3">MCA 4186</strain>
    </source>
</reference>
<dbReference type="GeneID" id="37271813"/>
<feature type="compositionally biased region" description="Basic and acidic residues" evidence="1">
    <location>
        <begin position="380"/>
        <end position="390"/>
    </location>
</feature>
<evidence type="ECO:0000256" key="1">
    <source>
        <dbReference type="SAM" id="MobiDB-lite"/>
    </source>
</evidence>
<feature type="compositionally biased region" description="Low complexity" evidence="1">
    <location>
        <begin position="36"/>
        <end position="46"/>
    </location>
</feature>